<dbReference type="STRING" id="1855912.LuPra_00142"/>
<protein>
    <submittedName>
        <fullName evidence="1">Uncharacterized protein</fullName>
    </submittedName>
</protein>
<sequence length="78" mass="8685">MTKEQALLDYPPQNDEERAALDLAYAGRRAILSRWQHDLLAGVASARIVELPGANLYMFLSNEADVLREVRAFAATLP</sequence>
<gene>
    <name evidence="1" type="ORF">LuPra_00142</name>
</gene>
<evidence type="ECO:0000313" key="1">
    <source>
        <dbReference type="EMBL" id="AMY06978.1"/>
    </source>
</evidence>
<dbReference type="EMBL" id="CP015136">
    <property type="protein sequence ID" value="AMY06978.1"/>
    <property type="molecule type" value="Genomic_DNA"/>
</dbReference>
<proteinExistence type="predicted"/>
<dbReference type="Proteomes" id="UP000076079">
    <property type="component" value="Chromosome"/>
</dbReference>
<name>A0A143PFX9_LUTPR</name>
<keyword evidence="2" id="KW-1185">Reference proteome</keyword>
<evidence type="ECO:0000313" key="2">
    <source>
        <dbReference type="Proteomes" id="UP000076079"/>
    </source>
</evidence>
<dbReference type="AlphaFoldDB" id="A0A143PFX9"/>
<reference evidence="1 2" key="1">
    <citation type="journal article" date="2016" name="Genome Announc.">
        <title>First Complete Genome Sequence of a Subdivision 6 Acidobacterium Strain.</title>
        <authorList>
            <person name="Huang S."/>
            <person name="Vieira S."/>
            <person name="Bunk B."/>
            <person name="Riedel T."/>
            <person name="Sproer C."/>
            <person name="Overmann J."/>
        </authorList>
    </citation>
    <scope>NUCLEOTIDE SEQUENCE [LARGE SCALE GENOMIC DNA]</scope>
    <source>
        <strain evidence="2">DSM 100886 HEG_-6_39</strain>
    </source>
</reference>
<organism evidence="1 2">
    <name type="scientific">Luteitalea pratensis</name>
    <dbReference type="NCBI Taxonomy" id="1855912"/>
    <lineage>
        <taxon>Bacteria</taxon>
        <taxon>Pseudomonadati</taxon>
        <taxon>Acidobacteriota</taxon>
        <taxon>Vicinamibacteria</taxon>
        <taxon>Vicinamibacterales</taxon>
        <taxon>Vicinamibacteraceae</taxon>
        <taxon>Luteitalea</taxon>
    </lineage>
</organism>
<reference evidence="2" key="2">
    <citation type="submission" date="2016-04" db="EMBL/GenBank/DDBJ databases">
        <title>First Complete Genome Sequence of a Subdivision 6 Acidobacterium.</title>
        <authorList>
            <person name="Huang S."/>
            <person name="Vieira S."/>
            <person name="Bunk B."/>
            <person name="Riedel T."/>
            <person name="Sproeer C."/>
            <person name="Overmann J."/>
        </authorList>
    </citation>
    <scope>NUCLEOTIDE SEQUENCE [LARGE SCALE GENOMIC DNA]</scope>
    <source>
        <strain evidence="2">DSM 100886 HEG_-6_39</strain>
    </source>
</reference>
<accession>A0A143PFX9</accession>
<dbReference type="KEGG" id="abac:LuPra_00142"/>